<evidence type="ECO:0000313" key="3">
    <source>
        <dbReference type="Proteomes" id="UP000193529"/>
    </source>
</evidence>
<reference evidence="2 3" key="1">
    <citation type="submission" date="2016-01" db="EMBL/GenBank/DDBJ databases">
        <title>The new phylogeny of the genus Mycobacterium.</title>
        <authorList>
            <person name="Tarcisio F."/>
            <person name="Conor M."/>
            <person name="Antonella G."/>
            <person name="Elisabetta G."/>
            <person name="Giulia F.S."/>
            <person name="Sara T."/>
            <person name="Anna F."/>
            <person name="Clotilde B."/>
            <person name="Roberto B."/>
            <person name="Veronica D.S."/>
            <person name="Fabio R."/>
            <person name="Monica P."/>
            <person name="Olivier J."/>
            <person name="Enrico T."/>
            <person name="Nicola S."/>
        </authorList>
    </citation>
    <scope>NUCLEOTIDE SEQUENCE [LARGE SCALE GENOMIC DNA]</scope>
    <source>
        <strain evidence="2 3">DSM 44572</strain>
    </source>
</reference>
<evidence type="ECO:0000256" key="1">
    <source>
        <dbReference type="SAM" id="MobiDB-lite"/>
    </source>
</evidence>
<protein>
    <recommendedName>
        <fullName evidence="4">Helix-turn-helix domain-containing protein</fullName>
    </recommendedName>
</protein>
<proteinExistence type="predicted"/>
<sequence>MNFDERFLQTAYYCAAEVIRLRQLGGRPIPDELRRHYAQAHAAITRMSDSGHENGAAAAQSAQQDEPDELITARQAATILRITKRQAQRLGPDLEGQIVDGRWLFRRSIVENYAHARGIR</sequence>
<comment type="caution">
    <text evidence="2">The sequence shown here is derived from an EMBL/GenBank/DDBJ whole genome shotgun (WGS) entry which is preliminary data.</text>
</comment>
<dbReference type="STRING" id="153971.AWC19_27480"/>
<organism evidence="2 3">
    <name type="scientific">Mycobacterium palustre</name>
    <dbReference type="NCBI Taxonomy" id="153971"/>
    <lineage>
        <taxon>Bacteria</taxon>
        <taxon>Bacillati</taxon>
        <taxon>Actinomycetota</taxon>
        <taxon>Actinomycetes</taxon>
        <taxon>Mycobacteriales</taxon>
        <taxon>Mycobacteriaceae</taxon>
        <taxon>Mycobacterium</taxon>
        <taxon>Mycobacterium simiae complex</taxon>
    </lineage>
</organism>
<dbReference type="AlphaFoldDB" id="A0A1X1ZVN5"/>
<evidence type="ECO:0008006" key="4">
    <source>
        <dbReference type="Google" id="ProtNLM"/>
    </source>
</evidence>
<dbReference type="EMBL" id="LQPJ01000064">
    <property type="protein sequence ID" value="ORW28180.1"/>
    <property type="molecule type" value="Genomic_DNA"/>
</dbReference>
<keyword evidence="3" id="KW-1185">Reference proteome</keyword>
<name>A0A1X1ZVN5_9MYCO</name>
<accession>A0A1X1ZVN5</accession>
<evidence type="ECO:0000313" key="2">
    <source>
        <dbReference type="EMBL" id="ORW28180.1"/>
    </source>
</evidence>
<feature type="region of interest" description="Disordered" evidence="1">
    <location>
        <begin position="43"/>
        <end position="68"/>
    </location>
</feature>
<gene>
    <name evidence="2" type="ORF">AWC19_27480</name>
</gene>
<dbReference type="Proteomes" id="UP000193529">
    <property type="component" value="Unassembled WGS sequence"/>
</dbReference>